<dbReference type="EMBL" id="DS469609">
    <property type="protein sequence ID" value="EDO39262.1"/>
    <property type="molecule type" value="Genomic_DNA"/>
</dbReference>
<evidence type="ECO:0000313" key="2">
    <source>
        <dbReference type="Proteomes" id="UP000001593"/>
    </source>
</evidence>
<gene>
    <name evidence="1" type="ORF">NEMVEDRAFT_v1g243949</name>
</gene>
<dbReference type="AlphaFoldDB" id="A7SAE2"/>
<dbReference type="HOGENOM" id="CLU_1066717_0_0_1"/>
<reference evidence="1 2" key="1">
    <citation type="journal article" date="2007" name="Science">
        <title>Sea anemone genome reveals ancestral eumetazoan gene repertoire and genomic organization.</title>
        <authorList>
            <person name="Putnam N.H."/>
            <person name="Srivastava M."/>
            <person name="Hellsten U."/>
            <person name="Dirks B."/>
            <person name="Chapman J."/>
            <person name="Salamov A."/>
            <person name="Terry A."/>
            <person name="Shapiro H."/>
            <person name="Lindquist E."/>
            <person name="Kapitonov V.V."/>
            <person name="Jurka J."/>
            <person name="Genikhovich G."/>
            <person name="Grigoriev I.V."/>
            <person name="Lucas S.M."/>
            <person name="Steele R.E."/>
            <person name="Finnerty J.R."/>
            <person name="Technau U."/>
            <person name="Martindale M.Q."/>
            <person name="Rokhsar D.S."/>
        </authorList>
    </citation>
    <scope>NUCLEOTIDE SEQUENCE [LARGE SCALE GENOMIC DNA]</scope>
    <source>
        <strain evidence="2">CH2 X CH6</strain>
    </source>
</reference>
<dbReference type="InParanoid" id="A7SAE2"/>
<accession>A7SAE2</accession>
<proteinExistence type="predicted"/>
<organism evidence="1 2">
    <name type="scientific">Nematostella vectensis</name>
    <name type="common">Starlet sea anemone</name>
    <dbReference type="NCBI Taxonomy" id="45351"/>
    <lineage>
        <taxon>Eukaryota</taxon>
        <taxon>Metazoa</taxon>
        <taxon>Cnidaria</taxon>
        <taxon>Anthozoa</taxon>
        <taxon>Hexacorallia</taxon>
        <taxon>Actiniaria</taxon>
        <taxon>Edwardsiidae</taxon>
        <taxon>Nematostella</taxon>
    </lineage>
</organism>
<name>A7SAE2_NEMVE</name>
<protein>
    <submittedName>
        <fullName evidence="1">Uncharacterized protein</fullName>
    </submittedName>
</protein>
<dbReference type="Proteomes" id="UP000001593">
    <property type="component" value="Unassembled WGS sequence"/>
</dbReference>
<evidence type="ECO:0000313" key="1">
    <source>
        <dbReference type="EMBL" id="EDO39262.1"/>
    </source>
</evidence>
<sequence>MESKRSTKKAVQKRAKICETLPICGDKETFDEDGLLELGNNDAEIPFLEGRKINLKEKTISPRLPKCMGKKKKLNLDAVYSGLWRRGSEKIIEGLTGNMVNNVAGDIANMGRKTRPSSVISRDNRTISTKDERPVFAIPKVESYDILTSRSIIDSSLCYIFTENRKHSPRRKAKMRPVLLRNDSAGSLWKGSLFSQLPQYRVEWRQPSPVEGVSFQSKEMEWLEDTLREVEACNTATNTPPPSVASSPRMVRKFVVRLPPI</sequence>
<keyword evidence="2" id="KW-1185">Reference proteome</keyword>